<name>A0A1I2LWS5_9FLAO</name>
<accession>A0A1I2LWS5</accession>
<sequence length="269" mass="31042">MGEKNRIKEINKALEPKINQLLDHSLYRKITTPEHLQIFMEHHVFAVWDFMSLLTALQEKLTKTTNPWVPVGNPETRYLINAIVLAEETDVNYFGDHQSHFEMYLDAMEKSGADTGRIKDFLLQVTHGTDIFLLIAATKLPLNIKIFLKNTFEVISEEKPHKIAAAFTFGREGLIPGMFTSIIENVQQNFPKEDLSLFKYYFDRHIELDGDEHGPMAFKMVAELCGNDEEKWEEVKITAEEALDARLELWKGIEEEISENIDSKNLQTI</sequence>
<proteinExistence type="predicted"/>
<dbReference type="SUPFAM" id="SSF48613">
    <property type="entry name" value="Heme oxygenase-like"/>
    <property type="match status" value="1"/>
</dbReference>
<evidence type="ECO:0000313" key="2">
    <source>
        <dbReference type="Proteomes" id="UP000199116"/>
    </source>
</evidence>
<gene>
    <name evidence="1" type="ORF">SAMN04488033_11029</name>
</gene>
<dbReference type="InterPro" id="IPR016084">
    <property type="entry name" value="Haem_Oase-like_multi-hlx"/>
</dbReference>
<reference evidence="2" key="1">
    <citation type="submission" date="2016-10" db="EMBL/GenBank/DDBJ databases">
        <authorList>
            <person name="Varghese N."/>
            <person name="Submissions S."/>
        </authorList>
    </citation>
    <scope>NUCLEOTIDE SEQUENCE [LARGE SCALE GENOMIC DNA]</scope>
    <source>
        <strain evidence="2">DSM 23515</strain>
    </source>
</reference>
<organism evidence="1 2">
    <name type="scientific">Salegentibacter agarivorans</name>
    <dbReference type="NCBI Taxonomy" id="345907"/>
    <lineage>
        <taxon>Bacteria</taxon>
        <taxon>Pseudomonadati</taxon>
        <taxon>Bacteroidota</taxon>
        <taxon>Flavobacteriia</taxon>
        <taxon>Flavobacteriales</taxon>
        <taxon>Flavobacteriaceae</taxon>
        <taxon>Salegentibacter</taxon>
    </lineage>
</organism>
<dbReference type="EMBL" id="FOOH01000010">
    <property type="protein sequence ID" value="SFF81947.1"/>
    <property type="molecule type" value="Genomic_DNA"/>
</dbReference>
<dbReference type="Proteomes" id="UP000199116">
    <property type="component" value="Unassembled WGS sequence"/>
</dbReference>
<evidence type="ECO:0000313" key="1">
    <source>
        <dbReference type="EMBL" id="SFF81947.1"/>
    </source>
</evidence>
<keyword evidence="2" id="KW-1185">Reference proteome</keyword>
<protein>
    <recommendedName>
        <fullName evidence="3">DUF3050 domain-containing protein</fullName>
    </recommendedName>
</protein>
<dbReference type="RefSeq" id="WP_093304381.1">
    <property type="nucleotide sequence ID" value="NZ_FOOH01000010.1"/>
</dbReference>
<dbReference type="AlphaFoldDB" id="A0A1I2LWS5"/>
<dbReference type="Pfam" id="PF11251">
    <property type="entry name" value="DUF3050"/>
    <property type="match status" value="1"/>
</dbReference>
<dbReference type="InterPro" id="IPR024423">
    <property type="entry name" value="DUF3050"/>
</dbReference>
<evidence type="ECO:0008006" key="3">
    <source>
        <dbReference type="Google" id="ProtNLM"/>
    </source>
</evidence>
<dbReference type="Gene3D" id="1.20.910.10">
    <property type="entry name" value="Heme oxygenase-like"/>
    <property type="match status" value="1"/>
</dbReference>